<dbReference type="AlphaFoldDB" id="A0AA38TPL2"/>
<dbReference type="EMBL" id="JARYMX010000003">
    <property type="protein sequence ID" value="KAJ9558640.1"/>
    <property type="molecule type" value="Genomic_DNA"/>
</dbReference>
<keyword evidence="2" id="KW-1185">Reference proteome</keyword>
<sequence>MEESTWKFSIGLPKSGNILRSAVNGISVYLSRLTPIPTSLLCFLCYKASNTSKKTYFTRCFRNGDIRVALHSMFLMRCSQEYGDLELYDIWVC</sequence>
<dbReference type="Proteomes" id="UP001172457">
    <property type="component" value="Chromosome 3"/>
</dbReference>
<comment type="caution">
    <text evidence="1">The sequence shown here is derived from an EMBL/GenBank/DDBJ whole genome shotgun (WGS) entry which is preliminary data.</text>
</comment>
<accession>A0AA38TPL2</accession>
<gene>
    <name evidence="1" type="ORF">OSB04_013254</name>
</gene>
<name>A0AA38TPL2_9ASTR</name>
<proteinExistence type="predicted"/>
<evidence type="ECO:0000313" key="2">
    <source>
        <dbReference type="Proteomes" id="UP001172457"/>
    </source>
</evidence>
<reference evidence="1" key="1">
    <citation type="submission" date="2023-03" db="EMBL/GenBank/DDBJ databases">
        <title>Chromosome-scale reference genome and RAD-based genetic map of yellow starthistle (Centaurea solstitialis) reveal putative structural variation and QTLs associated with invader traits.</title>
        <authorList>
            <person name="Reatini B."/>
            <person name="Cang F.A."/>
            <person name="Jiang Q."/>
            <person name="Mckibben M.T.W."/>
            <person name="Barker M.S."/>
            <person name="Rieseberg L.H."/>
            <person name="Dlugosch K.M."/>
        </authorList>
    </citation>
    <scope>NUCLEOTIDE SEQUENCE</scope>
    <source>
        <strain evidence="1">CAN-66</strain>
        <tissue evidence="1">Leaf</tissue>
    </source>
</reference>
<organism evidence="1 2">
    <name type="scientific">Centaurea solstitialis</name>
    <name type="common">yellow star-thistle</name>
    <dbReference type="NCBI Taxonomy" id="347529"/>
    <lineage>
        <taxon>Eukaryota</taxon>
        <taxon>Viridiplantae</taxon>
        <taxon>Streptophyta</taxon>
        <taxon>Embryophyta</taxon>
        <taxon>Tracheophyta</taxon>
        <taxon>Spermatophyta</taxon>
        <taxon>Magnoliopsida</taxon>
        <taxon>eudicotyledons</taxon>
        <taxon>Gunneridae</taxon>
        <taxon>Pentapetalae</taxon>
        <taxon>asterids</taxon>
        <taxon>campanulids</taxon>
        <taxon>Asterales</taxon>
        <taxon>Asteraceae</taxon>
        <taxon>Carduoideae</taxon>
        <taxon>Cardueae</taxon>
        <taxon>Centaureinae</taxon>
        <taxon>Centaurea</taxon>
    </lineage>
</organism>
<protein>
    <submittedName>
        <fullName evidence="1">Uncharacterized protein</fullName>
    </submittedName>
</protein>
<evidence type="ECO:0000313" key="1">
    <source>
        <dbReference type="EMBL" id="KAJ9558640.1"/>
    </source>
</evidence>